<dbReference type="GO" id="GO:0008173">
    <property type="term" value="F:RNA methyltransferase activity"/>
    <property type="evidence" value="ECO:0007669"/>
    <property type="project" value="InterPro"/>
</dbReference>
<dbReference type="PANTHER" id="PTHR43191">
    <property type="entry name" value="RRNA METHYLTRANSFERASE 3"/>
    <property type="match status" value="1"/>
</dbReference>
<dbReference type="GO" id="GO:0003723">
    <property type="term" value="F:RNA binding"/>
    <property type="evidence" value="ECO:0007669"/>
    <property type="project" value="InterPro"/>
</dbReference>
<accession>A0A0G3HBL5</accession>
<dbReference type="InterPro" id="IPR051259">
    <property type="entry name" value="rRNA_Methyltransferase"/>
</dbReference>
<evidence type="ECO:0000313" key="4">
    <source>
        <dbReference type="EMBL" id="AKK10649.1"/>
    </source>
</evidence>
<evidence type="ECO:0000313" key="5">
    <source>
        <dbReference type="Proteomes" id="UP000035548"/>
    </source>
</evidence>
<dbReference type="SUPFAM" id="SSF55315">
    <property type="entry name" value="L30e-like"/>
    <property type="match status" value="1"/>
</dbReference>
<feature type="domain" description="tRNA/rRNA methyltransferase SpoU type" evidence="3">
    <location>
        <begin position="120"/>
        <end position="269"/>
    </location>
</feature>
<gene>
    <name evidence="4" type="ORF">CUTER_03200</name>
</gene>
<dbReference type="Pfam" id="PF00588">
    <property type="entry name" value="SpoU_methylase"/>
    <property type="match status" value="1"/>
</dbReference>
<dbReference type="GO" id="GO:0032259">
    <property type="term" value="P:methylation"/>
    <property type="evidence" value="ECO:0007669"/>
    <property type="project" value="UniProtKB-KW"/>
</dbReference>
<dbReference type="STRING" id="1072256.CUTER_03200"/>
<reference evidence="4 5" key="1">
    <citation type="journal article" date="2015" name="Genome Announc.">
        <title>Virulence Factor Genes Detected in the Complete Genome Sequence of Corynebacterium uterequi DSM 45634, Isolated from the Uterus of a Maiden Mare.</title>
        <authorList>
            <person name="Ruckert C."/>
            <person name="Kriete M."/>
            <person name="Jaenicke S."/>
            <person name="Winkler A."/>
            <person name="Tauch A."/>
        </authorList>
    </citation>
    <scope>NUCLEOTIDE SEQUENCE [LARGE SCALE GENOMIC DNA]</scope>
    <source>
        <strain evidence="4 5">DSM 45634</strain>
    </source>
</reference>
<dbReference type="Gene3D" id="3.40.1280.10">
    <property type="match status" value="1"/>
</dbReference>
<dbReference type="Proteomes" id="UP000035548">
    <property type="component" value="Chromosome"/>
</dbReference>
<keyword evidence="1 4" id="KW-0489">Methyltransferase</keyword>
<dbReference type="CDD" id="cd18095">
    <property type="entry name" value="SpoU-like_rRNA-MTase"/>
    <property type="match status" value="1"/>
</dbReference>
<dbReference type="OrthoDB" id="3190829at2"/>
<name>A0A0G3HBL5_9CORY</name>
<dbReference type="InterPro" id="IPR001537">
    <property type="entry name" value="SpoU_MeTrfase"/>
</dbReference>
<evidence type="ECO:0000259" key="3">
    <source>
        <dbReference type="Pfam" id="PF00588"/>
    </source>
</evidence>
<evidence type="ECO:0000256" key="2">
    <source>
        <dbReference type="ARBA" id="ARBA00022679"/>
    </source>
</evidence>
<dbReference type="InterPro" id="IPR029026">
    <property type="entry name" value="tRNA_m1G_MTases_N"/>
</dbReference>
<keyword evidence="2 4" id="KW-0808">Transferase</keyword>
<protein>
    <submittedName>
        <fullName evidence="4">rRNA methylase</fullName>
        <ecNumber evidence="4">2.1.1.-</ecNumber>
    </submittedName>
</protein>
<dbReference type="GO" id="GO:0006396">
    <property type="term" value="P:RNA processing"/>
    <property type="evidence" value="ECO:0007669"/>
    <property type="project" value="InterPro"/>
</dbReference>
<sequence length="282" mass="29661">MRIRITDAADPRLDDVRNLNASDNRPDLPGGKGLVIAEGPLVVSRLLASRFPVRCLVGFKAKLDAFDAEYGLPESVPVFEVTRDVLAEVAGFDMHRGLLAAADRVAEPTVADVVAGARTVAVLEGVGDHENIGALFRNAAGLGVDAVLFGVGCADPLYRRSVRVSMGHVLRLPFAHFGGTFTTWQRELDTLRDAGFRLVSMTPSGTTPLRQALADDAGRPVDKVAFLVGAEGPGLTEHAMRATDVRAAIPMAANTDSLNVATAAAIAFYERTASAGSSAPTA</sequence>
<dbReference type="EC" id="2.1.1.-" evidence="4"/>
<dbReference type="PANTHER" id="PTHR43191:SF12">
    <property type="entry name" value="RRNA METHYLASE"/>
    <property type="match status" value="1"/>
</dbReference>
<dbReference type="AlphaFoldDB" id="A0A0G3HBL5"/>
<evidence type="ECO:0000256" key="1">
    <source>
        <dbReference type="ARBA" id="ARBA00022603"/>
    </source>
</evidence>
<organism evidence="4 5">
    <name type="scientific">Corynebacterium uterequi</name>
    <dbReference type="NCBI Taxonomy" id="1072256"/>
    <lineage>
        <taxon>Bacteria</taxon>
        <taxon>Bacillati</taxon>
        <taxon>Actinomycetota</taxon>
        <taxon>Actinomycetes</taxon>
        <taxon>Mycobacteriales</taxon>
        <taxon>Corynebacteriaceae</taxon>
        <taxon>Corynebacterium</taxon>
    </lineage>
</organism>
<reference evidence="5" key="2">
    <citation type="submission" date="2015-05" db="EMBL/GenBank/DDBJ databases">
        <title>Complete genome sequence of Corynebacterium uterequi DSM 45634, isolated from the uterus of a maiden mare.</title>
        <authorList>
            <person name="Ruckert C."/>
            <person name="Albersmeier A."/>
            <person name="Winkler A."/>
            <person name="Tauch A."/>
        </authorList>
    </citation>
    <scope>NUCLEOTIDE SEQUENCE [LARGE SCALE GENOMIC DNA]</scope>
    <source>
        <strain evidence="5">DSM 45634</strain>
    </source>
</reference>
<dbReference type="PATRIC" id="fig|1072256.5.peg.634"/>
<dbReference type="RefSeq" id="WP_047259199.1">
    <property type="nucleotide sequence ID" value="NZ_CP011546.1"/>
</dbReference>
<dbReference type="InterPro" id="IPR029064">
    <property type="entry name" value="Ribosomal_eL30-like_sf"/>
</dbReference>
<proteinExistence type="predicted"/>
<keyword evidence="5" id="KW-1185">Reference proteome</keyword>
<dbReference type="InterPro" id="IPR029028">
    <property type="entry name" value="Alpha/beta_knot_MTases"/>
</dbReference>
<dbReference type="SUPFAM" id="SSF75217">
    <property type="entry name" value="alpha/beta knot"/>
    <property type="match status" value="1"/>
</dbReference>
<dbReference type="KEGG" id="cut:CUTER_03200"/>
<dbReference type="Gene3D" id="3.30.1330.30">
    <property type="match status" value="1"/>
</dbReference>
<dbReference type="EMBL" id="CP011546">
    <property type="protein sequence ID" value="AKK10649.1"/>
    <property type="molecule type" value="Genomic_DNA"/>
</dbReference>